<evidence type="ECO:0000256" key="1">
    <source>
        <dbReference type="SAM" id="SignalP"/>
    </source>
</evidence>
<accession>A0A9X1QXT6</accession>
<proteinExistence type="predicted"/>
<name>A0A9X1QXT6_9FLAO</name>
<sequence length="119" mass="13360">MKLAKKHINTFLITFAAFLVFGSVALASEALSTIDRAVVVSQFQQDDNSKPFEINKASIGEASQTITQNESSNAGLTGLFYSNKEFPNTCNSSVIKCSFSVKDKRELIFQYLFPFHFFW</sequence>
<organism evidence="2 3">
    <name type="scientific">Aequorivita xiaoshiensis</name>
    <dbReference type="NCBI Taxonomy" id="2874476"/>
    <lineage>
        <taxon>Bacteria</taxon>
        <taxon>Pseudomonadati</taxon>
        <taxon>Bacteroidota</taxon>
        <taxon>Flavobacteriia</taxon>
        <taxon>Flavobacteriales</taxon>
        <taxon>Flavobacteriaceae</taxon>
        <taxon>Aequorivita</taxon>
    </lineage>
</organism>
<feature type="chain" id="PRO_5040978537" evidence="1">
    <location>
        <begin position="28"/>
        <end position="119"/>
    </location>
</feature>
<dbReference type="RefSeq" id="WP_237607736.1">
    <property type="nucleotide sequence ID" value="NZ_JAIRBB010000003.1"/>
</dbReference>
<reference evidence="2" key="1">
    <citation type="submission" date="2021-09" db="EMBL/GenBank/DDBJ databases">
        <title>Genome of Aequorivita sp. strain F64183.</title>
        <authorList>
            <person name="Wang Y."/>
        </authorList>
    </citation>
    <scope>NUCLEOTIDE SEQUENCE</scope>
    <source>
        <strain evidence="2">F64183</strain>
    </source>
</reference>
<keyword evidence="1" id="KW-0732">Signal</keyword>
<keyword evidence="3" id="KW-1185">Reference proteome</keyword>
<evidence type="ECO:0000313" key="3">
    <source>
        <dbReference type="Proteomes" id="UP001139462"/>
    </source>
</evidence>
<dbReference type="Proteomes" id="UP001139462">
    <property type="component" value="Unassembled WGS sequence"/>
</dbReference>
<feature type="signal peptide" evidence="1">
    <location>
        <begin position="1"/>
        <end position="27"/>
    </location>
</feature>
<dbReference type="AlphaFoldDB" id="A0A9X1QXT6"/>
<evidence type="ECO:0000313" key="2">
    <source>
        <dbReference type="EMBL" id="MCG2430566.1"/>
    </source>
</evidence>
<gene>
    <name evidence="2" type="ORF">K8344_05500</name>
</gene>
<dbReference type="EMBL" id="JAIRBB010000003">
    <property type="protein sequence ID" value="MCG2430566.1"/>
    <property type="molecule type" value="Genomic_DNA"/>
</dbReference>
<protein>
    <submittedName>
        <fullName evidence="2">Uncharacterized protein</fullName>
    </submittedName>
</protein>
<comment type="caution">
    <text evidence="2">The sequence shown here is derived from an EMBL/GenBank/DDBJ whole genome shotgun (WGS) entry which is preliminary data.</text>
</comment>